<sequence length="172" mass="19081">MCPEAILIPGLLQRSRGFEDICVQKLACSTETVPLRTVNGRCSSDLQAVADVADIGIIDGLEFMTTNYMGWVVNPRVDPHKKAASAAASEKFKDEIPVHTKAILLVSLRALFFYYRFKGMVLATNRMLYKGPYRKQPWPGCQIIQRNSLASANLNNIMSCRTASKPGLEVMV</sequence>
<reference evidence="1" key="1">
    <citation type="submission" date="2023-02" db="EMBL/GenBank/DDBJ databases">
        <title>Genome of toxic invasive species Heracleum sosnowskyi carries increased number of genes despite the absence of recent whole-genome duplications.</title>
        <authorList>
            <person name="Schelkunov M."/>
            <person name="Shtratnikova V."/>
            <person name="Makarenko M."/>
            <person name="Klepikova A."/>
            <person name="Omelchenko D."/>
            <person name="Novikova G."/>
            <person name="Obukhova E."/>
            <person name="Bogdanov V."/>
            <person name="Penin A."/>
            <person name="Logacheva M."/>
        </authorList>
    </citation>
    <scope>NUCLEOTIDE SEQUENCE</scope>
    <source>
        <strain evidence="1">Hsosn_3</strain>
        <tissue evidence="1">Leaf</tissue>
    </source>
</reference>
<accession>A0AAD8IXC0</accession>
<dbReference type="EMBL" id="JAUIZM010000003">
    <property type="protein sequence ID" value="KAK1393877.1"/>
    <property type="molecule type" value="Genomic_DNA"/>
</dbReference>
<evidence type="ECO:0000313" key="1">
    <source>
        <dbReference type="EMBL" id="KAK1393877.1"/>
    </source>
</evidence>
<dbReference type="Proteomes" id="UP001237642">
    <property type="component" value="Unassembled WGS sequence"/>
</dbReference>
<name>A0AAD8IXC0_9APIA</name>
<gene>
    <name evidence="1" type="ORF">POM88_012933</name>
</gene>
<protein>
    <submittedName>
        <fullName evidence="1">Uncharacterized protein</fullName>
    </submittedName>
</protein>
<evidence type="ECO:0000313" key="2">
    <source>
        <dbReference type="Proteomes" id="UP001237642"/>
    </source>
</evidence>
<organism evidence="1 2">
    <name type="scientific">Heracleum sosnowskyi</name>
    <dbReference type="NCBI Taxonomy" id="360622"/>
    <lineage>
        <taxon>Eukaryota</taxon>
        <taxon>Viridiplantae</taxon>
        <taxon>Streptophyta</taxon>
        <taxon>Embryophyta</taxon>
        <taxon>Tracheophyta</taxon>
        <taxon>Spermatophyta</taxon>
        <taxon>Magnoliopsida</taxon>
        <taxon>eudicotyledons</taxon>
        <taxon>Gunneridae</taxon>
        <taxon>Pentapetalae</taxon>
        <taxon>asterids</taxon>
        <taxon>campanulids</taxon>
        <taxon>Apiales</taxon>
        <taxon>Apiaceae</taxon>
        <taxon>Apioideae</taxon>
        <taxon>apioid superclade</taxon>
        <taxon>Tordylieae</taxon>
        <taxon>Tordyliinae</taxon>
        <taxon>Heracleum</taxon>
    </lineage>
</organism>
<dbReference type="AlphaFoldDB" id="A0AAD8IXC0"/>
<reference evidence="1" key="2">
    <citation type="submission" date="2023-05" db="EMBL/GenBank/DDBJ databases">
        <authorList>
            <person name="Schelkunov M.I."/>
        </authorList>
    </citation>
    <scope>NUCLEOTIDE SEQUENCE</scope>
    <source>
        <strain evidence="1">Hsosn_3</strain>
        <tissue evidence="1">Leaf</tissue>
    </source>
</reference>
<keyword evidence="2" id="KW-1185">Reference proteome</keyword>
<proteinExistence type="predicted"/>
<comment type="caution">
    <text evidence="1">The sequence shown here is derived from an EMBL/GenBank/DDBJ whole genome shotgun (WGS) entry which is preliminary data.</text>
</comment>